<evidence type="ECO:0000256" key="4">
    <source>
        <dbReference type="PROSITE-ProRule" id="PRU00042"/>
    </source>
</evidence>
<dbReference type="PANTHER" id="PTHR23235">
    <property type="entry name" value="KRUEPPEL-LIKE TRANSCRIPTION FACTOR"/>
    <property type="match status" value="1"/>
</dbReference>
<feature type="region of interest" description="Disordered" evidence="5">
    <location>
        <begin position="1"/>
        <end position="37"/>
    </location>
</feature>
<dbReference type="InterPro" id="IPR036236">
    <property type="entry name" value="Znf_C2H2_sf"/>
</dbReference>
<dbReference type="PANTHER" id="PTHR23235:SF120">
    <property type="entry name" value="KRUPPEL-LIKE FACTOR 15"/>
    <property type="match status" value="1"/>
</dbReference>
<accession>A0ABR4NIJ2</accession>
<feature type="compositionally biased region" description="Basic and acidic residues" evidence="5">
    <location>
        <begin position="276"/>
        <end position="292"/>
    </location>
</feature>
<feature type="domain" description="C2H2-type" evidence="6">
    <location>
        <begin position="45"/>
        <end position="72"/>
    </location>
</feature>
<keyword evidence="2 4" id="KW-0863">Zinc-finger</keyword>
<organism evidence="7 8">
    <name type="scientific">Polyrhizophydium stewartii</name>
    <dbReference type="NCBI Taxonomy" id="2732419"/>
    <lineage>
        <taxon>Eukaryota</taxon>
        <taxon>Fungi</taxon>
        <taxon>Fungi incertae sedis</taxon>
        <taxon>Chytridiomycota</taxon>
        <taxon>Chytridiomycota incertae sedis</taxon>
        <taxon>Chytridiomycetes</taxon>
        <taxon>Rhizophydiales</taxon>
        <taxon>Rhizophydiales incertae sedis</taxon>
        <taxon>Polyrhizophydium</taxon>
    </lineage>
</organism>
<dbReference type="SMART" id="SM00355">
    <property type="entry name" value="ZnF_C2H2"/>
    <property type="match status" value="3"/>
</dbReference>
<feature type="compositionally biased region" description="Low complexity" evidence="5">
    <location>
        <begin position="352"/>
        <end position="376"/>
    </location>
</feature>
<evidence type="ECO:0000256" key="2">
    <source>
        <dbReference type="ARBA" id="ARBA00022771"/>
    </source>
</evidence>
<feature type="domain" description="C2H2-type" evidence="6">
    <location>
        <begin position="102"/>
        <end position="125"/>
    </location>
</feature>
<dbReference type="Pfam" id="PF00096">
    <property type="entry name" value="zf-C2H2"/>
    <property type="match status" value="3"/>
</dbReference>
<gene>
    <name evidence="7" type="ORF">HK105_200975</name>
</gene>
<protein>
    <recommendedName>
        <fullName evidence="6">C2H2-type domain-containing protein</fullName>
    </recommendedName>
</protein>
<feature type="region of interest" description="Disordered" evidence="5">
    <location>
        <begin position="276"/>
        <end position="303"/>
    </location>
</feature>
<name>A0ABR4NIJ2_9FUNG</name>
<feature type="region of interest" description="Disordered" evidence="5">
    <location>
        <begin position="350"/>
        <end position="397"/>
    </location>
</feature>
<keyword evidence="8" id="KW-1185">Reference proteome</keyword>
<evidence type="ECO:0000256" key="3">
    <source>
        <dbReference type="ARBA" id="ARBA00022833"/>
    </source>
</evidence>
<proteinExistence type="predicted"/>
<evidence type="ECO:0000313" key="7">
    <source>
        <dbReference type="EMBL" id="KAL2919332.1"/>
    </source>
</evidence>
<dbReference type="PROSITE" id="PS00028">
    <property type="entry name" value="ZINC_FINGER_C2H2_1"/>
    <property type="match status" value="3"/>
</dbReference>
<sequence length="397" mass="43467">MASAASAASAASVSASPDSASSAAAAPSGSDAALPGGAAPEPRRFPCLVCGKTFTRKYNLDAHVRSHNNIKPFACDECPDAFVRKHDLQRHIVSVHKRSTFGPCPHCGRTYSRSDSYRKHLRTEHDLPASVIAATATATSAMVVSGGYLQDFSDARPLSLQPPAQPMYQFLAQRPALTAYGRPYDRVYDQVYDPEQTGPTLSEVDPHDEPVHDPAARDHAMYDHVAHDRAAHDSTTLDPAREKYAAPDAGEAELHDVEMRGHDMYDHDMYRHSPHAHKADEAHPRGPREYDRGPLGAHPAALDPHHQHYDLNRQYGHRNFVARALDPALRDRPQFDPPAYMHYPREHHERQGFAGAPQPFAPAAAGAASSYPSQPQDPASAQARVGRPNPFPHTGKQ</sequence>
<feature type="compositionally biased region" description="Basic and acidic residues" evidence="5">
    <location>
        <begin position="204"/>
        <end position="214"/>
    </location>
</feature>
<dbReference type="EMBL" id="JADGIZ020000003">
    <property type="protein sequence ID" value="KAL2919332.1"/>
    <property type="molecule type" value="Genomic_DNA"/>
</dbReference>
<reference evidence="7 8" key="1">
    <citation type="submission" date="2023-09" db="EMBL/GenBank/DDBJ databases">
        <title>Pangenome analysis of Batrachochytrium dendrobatidis and related Chytrids.</title>
        <authorList>
            <person name="Yacoub M.N."/>
            <person name="Stajich J.E."/>
            <person name="James T.Y."/>
        </authorList>
    </citation>
    <scope>NUCLEOTIDE SEQUENCE [LARGE SCALE GENOMIC DNA]</scope>
    <source>
        <strain evidence="7 8">JEL0888</strain>
    </source>
</reference>
<keyword evidence="3" id="KW-0862">Zinc</keyword>
<keyword evidence="1" id="KW-0479">Metal-binding</keyword>
<dbReference type="Proteomes" id="UP001527925">
    <property type="component" value="Unassembled WGS sequence"/>
</dbReference>
<comment type="caution">
    <text evidence="7">The sequence shown here is derived from an EMBL/GenBank/DDBJ whole genome shotgun (WGS) entry which is preliminary data.</text>
</comment>
<dbReference type="PROSITE" id="PS50157">
    <property type="entry name" value="ZINC_FINGER_C2H2_2"/>
    <property type="match status" value="3"/>
</dbReference>
<evidence type="ECO:0000256" key="5">
    <source>
        <dbReference type="SAM" id="MobiDB-lite"/>
    </source>
</evidence>
<evidence type="ECO:0000256" key="1">
    <source>
        <dbReference type="ARBA" id="ARBA00022723"/>
    </source>
</evidence>
<evidence type="ECO:0000313" key="8">
    <source>
        <dbReference type="Proteomes" id="UP001527925"/>
    </source>
</evidence>
<evidence type="ECO:0000259" key="6">
    <source>
        <dbReference type="PROSITE" id="PS50157"/>
    </source>
</evidence>
<dbReference type="SUPFAM" id="SSF57667">
    <property type="entry name" value="beta-beta-alpha zinc fingers"/>
    <property type="match status" value="1"/>
</dbReference>
<dbReference type="InterPro" id="IPR013087">
    <property type="entry name" value="Znf_C2H2_type"/>
</dbReference>
<dbReference type="Gene3D" id="3.30.160.60">
    <property type="entry name" value="Classic Zinc Finger"/>
    <property type="match status" value="3"/>
</dbReference>
<feature type="domain" description="C2H2-type" evidence="6">
    <location>
        <begin position="73"/>
        <end position="96"/>
    </location>
</feature>
<feature type="region of interest" description="Disordered" evidence="5">
    <location>
        <begin position="195"/>
        <end position="214"/>
    </location>
</feature>